<feature type="domain" description="Alcohol dehydrogenase-like N-terminal" evidence="1">
    <location>
        <begin position="37"/>
        <end position="102"/>
    </location>
</feature>
<evidence type="ECO:0000313" key="2">
    <source>
        <dbReference type="EMBL" id="KAK3774925.1"/>
    </source>
</evidence>
<gene>
    <name evidence="2" type="ORF">RRG08_007280</name>
</gene>
<reference evidence="2" key="1">
    <citation type="journal article" date="2023" name="G3 (Bethesda)">
        <title>A reference genome for the long-term kleptoplast-retaining sea slug Elysia crispata morphotype clarki.</title>
        <authorList>
            <person name="Eastman K.E."/>
            <person name="Pendleton A.L."/>
            <person name="Shaikh M.A."/>
            <person name="Suttiyut T."/>
            <person name="Ogas R."/>
            <person name="Tomko P."/>
            <person name="Gavelis G."/>
            <person name="Widhalm J.R."/>
            <person name="Wisecaver J.H."/>
        </authorList>
    </citation>
    <scope>NUCLEOTIDE SEQUENCE</scope>
    <source>
        <strain evidence="2">ECLA1</strain>
    </source>
</reference>
<dbReference type="EMBL" id="JAWDGP010003379">
    <property type="protein sequence ID" value="KAK3774925.1"/>
    <property type="molecule type" value="Genomic_DNA"/>
</dbReference>
<sequence>MSLSIPTKMKQVQVVQLVNNYRQATKIVEVPVPKPGRRQVLVKMRYFMLNASDLLFVAGSFCPLKPPPYTAGIEGLGEIVATGPSSDNKVGQAVATQLYQCQASQG</sequence>
<dbReference type="PANTHER" id="PTHR43677">
    <property type="entry name" value="SHORT-CHAIN DEHYDROGENASE/REDUCTASE"/>
    <property type="match status" value="1"/>
</dbReference>
<dbReference type="InterPro" id="IPR051397">
    <property type="entry name" value="Zn-ADH-like_protein"/>
</dbReference>
<dbReference type="PANTHER" id="PTHR43677:SF3">
    <property type="entry name" value="PROSTAGLANDIN REDUCTASE 3"/>
    <property type="match status" value="1"/>
</dbReference>
<dbReference type="GO" id="GO:0016491">
    <property type="term" value="F:oxidoreductase activity"/>
    <property type="evidence" value="ECO:0007669"/>
    <property type="project" value="TreeGrafter"/>
</dbReference>
<evidence type="ECO:0000259" key="1">
    <source>
        <dbReference type="Pfam" id="PF08240"/>
    </source>
</evidence>
<dbReference type="GO" id="GO:0005739">
    <property type="term" value="C:mitochondrion"/>
    <property type="evidence" value="ECO:0007669"/>
    <property type="project" value="TreeGrafter"/>
</dbReference>
<accession>A0AAE0ZT22</accession>
<name>A0AAE0ZT22_9GAST</name>
<evidence type="ECO:0000313" key="3">
    <source>
        <dbReference type="Proteomes" id="UP001283361"/>
    </source>
</evidence>
<dbReference type="Pfam" id="PF08240">
    <property type="entry name" value="ADH_N"/>
    <property type="match status" value="1"/>
</dbReference>
<comment type="caution">
    <text evidence="2">The sequence shown here is derived from an EMBL/GenBank/DDBJ whole genome shotgun (WGS) entry which is preliminary data.</text>
</comment>
<proteinExistence type="predicted"/>
<dbReference type="SUPFAM" id="SSF50129">
    <property type="entry name" value="GroES-like"/>
    <property type="match status" value="1"/>
</dbReference>
<dbReference type="AlphaFoldDB" id="A0AAE0ZT22"/>
<protein>
    <recommendedName>
        <fullName evidence="1">Alcohol dehydrogenase-like N-terminal domain-containing protein</fullName>
    </recommendedName>
</protein>
<organism evidence="2 3">
    <name type="scientific">Elysia crispata</name>
    <name type="common">lettuce slug</name>
    <dbReference type="NCBI Taxonomy" id="231223"/>
    <lineage>
        <taxon>Eukaryota</taxon>
        <taxon>Metazoa</taxon>
        <taxon>Spiralia</taxon>
        <taxon>Lophotrochozoa</taxon>
        <taxon>Mollusca</taxon>
        <taxon>Gastropoda</taxon>
        <taxon>Heterobranchia</taxon>
        <taxon>Euthyneura</taxon>
        <taxon>Panpulmonata</taxon>
        <taxon>Sacoglossa</taxon>
        <taxon>Placobranchoidea</taxon>
        <taxon>Plakobranchidae</taxon>
        <taxon>Elysia</taxon>
    </lineage>
</organism>
<dbReference type="InterPro" id="IPR011032">
    <property type="entry name" value="GroES-like_sf"/>
</dbReference>
<dbReference type="InterPro" id="IPR013154">
    <property type="entry name" value="ADH-like_N"/>
</dbReference>
<dbReference type="Proteomes" id="UP001283361">
    <property type="component" value="Unassembled WGS sequence"/>
</dbReference>
<keyword evidence="3" id="KW-1185">Reference proteome</keyword>
<dbReference type="Gene3D" id="3.90.180.10">
    <property type="entry name" value="Medium-chain alcohol dehydrogenases, catalytic domain"/>
    <property type="match status" value="1"/>
</dbReference>